<evidence type="ECO:0000256" key="4">
    <source>
        <dbReference type="ARBA" id="ARBA00022967"/>
    </source>
</evidence>
<dbReference type="KEGG" id="mhi:Mhar_1608"/>
<dbReference type="OrthoDB" id="24644at2157"/>
<evidence type="ECO:0000259" key="5">
    <source>
        <dbReference type="PROSITE" id="PS50893"/>
    </source>
</evidence>
<dbReference type="PROSITE" id="PS00211">
    <property type="entry name" value="ABC_TRANSPORTER_1"/>
    <property type="match status" value="1"/>
</dbReference>
<evidence type="ECO:0000313" key="6">
    <source>
        <dbReference type="EMBL" id="AET64968.1"/>
    </source>
</evidence>
<dbReference type="Gene3D" id="3.40.50.300">
    <property type="entry name" value="P-loop containing nucleotide triphosphate hydrolases"/>
    <property type="match status" value="2"/>
</dbReference>
<dbReference type="PANTHER" id="PTHR42794">
    <property type="entry name" value="HEMIN IMPORT ATP-BINDING PROTEIN HMUV"/>
    <property type="match status" value="1"/>
</dbReference>
<reference evidence="6 7" key="1">
    <citation type="journal article" date="2012" name="PLoS ONE">
        <title>The genome characteristics and predicted function of methyl-group oxidation pathway in the obligate aceticlastic methanogens, Methanosaeta spp.</title>
        <authorList>
            <person name="Zhu J."/>
            <person name="Zheng H."/>
            <person name="Ai G."/>
            <person name="Zhang G."/>
            <person name="Liu D."/>
            <person name="Liu X."/>
            <person name="Dong X."/>
        </authorList>
    </citation>
    <scope>NUCLEOTIDE SEQUENCE [LARGE SCALE GENOMIC DNA]</scope>
    <source>
        <strain evidence="6 7">6Ac</strain>
    </source>
</reference>
<dbReference type="InterPro" id="IPR003439">
    <property type="entry name" value="ABC_transporter-like_ATP-bd"/>
</dbReference>
<evidence type="ECO:0000256" key="1">
    <source>
        <dbReference type="ARBA" id="ARBA00022448"/>
    </source>
</evidence>
<dbReference type="Pfam" id="PF00005">
    <property type="entry name" value="ABC_tran"/>
    <property type="match status" value="1"/>
</dbReference>
<dbReference type="InterPro" id="IPR027417">
    <property type="entry name" value="P-loop_NTPase"/>
</dbReference>
<name>G7WPC7_METH6</name>
<dbReference type="CDD" id="cd03214">
    <property type="entry name" value="ABC_Iron-Siderophores_B12_Hemin"/>
    <property type="match status" value="1"/>
</dbReference>
<evidence type="ECO:0000256" key="3">
    <source>
        <dbReference type="ARBA" id="ARBA00022840"/>
    </source>
</evidence>
<dbReference type="GO" id="GO:0016887">
    <property type="term" value="F:ATP hydrolysis activity"/>
    <property type="evidence" value="ECO:0007669"/>
    <property type="project" value="InterPro"/>
</dbReference>
<evidence type="ECO:0000313" key="7">
    <source>
        <dbReference type="Proteomes" id="UP000005877"/>
    </source>
</evidence>
<sequence length="217" mass="23880">MENIAIKDLSLSYGSCWIPVELSFVVGDSEVLSIVGPNGSGKTTLIKGIDRILKPEGAILLDGGRVSDEDIDKVVEMMKLLHVEEFALKDFSELSGGDKQRILIARALCQEPEILLLDEPTSNQDVKHQLKVMETVRSLVKKTRISAVMGIHDLNPGARYSDSLVMLKEGKVYAICDPLCHLTKENIRMIFGVKGVVLKDLDLPYIIPIKPLNGDAV</sequence>
<keyword evidence="4" id="KW-1278">Translocase</keyword>
<keyword evidence="7" id="KW-1185">Reference proteome</keyword>
<organism evidence="6 7">
    <name type="scientific">Methanothrix harundinacea (strain 6Ac)</name>
    <name type="common">Methanosaeta harundinacea</name>
    <dbReference type="NCBI Taxonomy" id="1110509"/>
    <lineage>
        <taxon>Archaea</taxon>
        <taxon>Methanobacteriati</taxon>
        <taxon>Methanobacteriota</taxon>
        <taxon>Stenosarchaea group</taxon>
        <taxon>Methanomicrobia</taxon>
        <taxon>Methanotrichales</taxon>
        <taxon>Methanotrichaceae</taxon>
        <taxon>Methanothrix</taxon>
    </lineage>
</organism>
<protein>
    <submittedName>
        <fullName evidence="6">ABC transporter, ATP-binding protein</fullName>
    </submittedName>
</protein>
<keyword evidence="3 6" id="KW-0067">ATP-binding</keyword>
<dbReference type="AlphaFoldDB" id="G7WPC7"/>
<dbReference type="InterPro" id="IPR017871">
    <property type="entry name" value="ABC_transporter-like_CS"/>
</dbReference>
<dbReference type="HOGENOM" id="CLU_000604_1_11_2"/>
<accession>G7WPC7</accession>
<dbReference type="Proteomes" id="UP000005877">
    <property type="component" value="Chromosome"/>
</dbReference>
<dbReference type="GO" id="GO:0005524">
    <property type="term" value="F:ATP binding"/>
    <property type="evidence" value="ECO:0007669"/>
    <property type="project" value="UniProtKB-KW"/>
</dbReference>
<gene>
    <name evidence="6" type="ordered locus">Mhar_1608</name>
</gene>
<dbReference type="EMBL" id="CP003117">
    <property type="protein sequence ID" value="AET64968.1"/>
    <property type="molecule type" value="Genomic_DNA"/>
</dbReference>
<dbReference type="GeneID" id="12510777"/>
<proteinExistence type="predicted"/>
<dbReference type="PROSITE" id="PS50893">
    <property type="entry name" value="ABC_TRANSPORTER_2"/>
    <property type="match status" value="1"/>
</dbReference>
<keyword evidence="1" id="KW-0813">Transport</keyword>
<evidence type="ECO:0000256" key="2">
    <source>
        <dbReference type="ARBA" id="ARBA00022741"/>
    </source>
</evidence>
<keyword evidence="2" id="KW-0547">Nucleotide-binding</keyword>
<dbReference type="PATRIC" id="fig|1110509.7.peg.1789"/>
<dbReference type="SUPFAM" id="SSF52540">
    <property type="entry name" value="P-loop containing nucleoside triphosphate hydrolases"/>
    <property type="match status" value="1"/>
</dbReference>
<dbReference type="InterPro" id="IPR003593">
    <property type="entry name" value="AAA+_ATPase"/>
</dbReference>
<dbReference type="PANTHER" id="PTHR42794:SF1">
    <property type="entry name" value="HEMIN IMPORT ATP-BINDING PROTEIN HMUV"/>
    <property type="match status" value="1"/>
</dbReference>
<dbReference type="STRING" id="1110509.Mhar_1608"/>
<dbReference type="SMART" id="SM00382">
    <property type="entry name" value="AAA"/>
    <property type="match status" value="1"/>
</dbReference>
<feature type="domain" description="ABC transporter" evidence="5">
    <location>
        <begin position="4"/>
        <end position="194"/>
    </location>
</feature>
<dbReference type="RefSeq" id="WP_014587151.1">
    <property type="nucleotide sequence ID" value="NC_017527.1"/>
</dbReference>